<dbReference type="HOGENOM" id="CLU_001570_5_11_1"/>
<feature type="binding site" description="axial binding residue" evidence="5">
    <location>
        <position position="481"/>
    </location>
    <ligand>
        <name>heme</name>
        <dbReference type="ChEBI" id="CHEBI:30413"/>
    </ligand>
    <ligandPart>
        <name>Fe</name>
        <dbReference type="ChEBI" id="CHEBI:18248"/>
    </ligandPart>
</feature>
<comment type="similarity">
    <text evidence="2">Belongs to the cytochrome P450 family.</text>
</comment>
<dbReference type="OrthoDB" id="1470350at2759"/>
<feature type="transmembrane region" description="Helical" evidence="6">
    <location>
        <begin position="35"/>
        <end position="55"/>
    </location>
</feature>
<organism evidence="7 8">
    <name type="scientific">Drechslerella stenobrocha 248</name>
    <dbReference type="NCBI Taxonomy" id="1043628"/>
    <lineage>
        <taxon>Eukaryota</taxon>
        <taxon>Fungi</taxon>
        <taxon>Dikarya</taxon>
        <taxon>Ascomycota</taxon>
        <taxon>Pezizomycotina</taxon>
        <taxon>Orbiliomycetes</taxon>
        <taxon>Orbiliales</taxon>
        <taxon>Orbiliaceae</taxon>
        <taxon>Drechslerella</taxon>
    </lineage>
</organism>
<evidence type="ECO:0000256" key="3">
    <source>
        <dbReference type="ARBA" id="ARBA00022723"/>
    </source>
</evidence>
<evidence type="ECO:0000313" key="8">
    <source>
        <dbReference type="Proteomes" id="UP000024837"/>
    </source>
</evidence>
<evidence type="ECO:0000256" key="6">
    <source>
        <dbReference type="SAM" id="Phobius"/>
    </source>
</evidence>
<dbReference type="Proteomes" id="UP000024837">
    <property type="component" value="Unassembled WGS sequence"/>
</dbReference>
<keyword evidence="8" id="KW-1185">Reference proteome</keyword>
<dbReference type="EMBL" id="KI966418">
    <property type="protein sequence ID" value="EWC46413.1"/>
    <property type="molecule type" value="Genomic_DNA"/>
</dbReference>
<keyword evidence="5" id="KW-0349">Heme</keyword>
<dbReference type="CDD" id="cd11069">
    <property type="entry name" value="CYP_FUM15-like"/>
    <property type="match status" value="1"/>
</dbReference>
<evidence type="ECO:0000256" key="1">
    <source>
        <dbReference type="ARBA" id="ARBA00001971"/>
    </source>
</evidence>
<reference evidence="7 8" key="1">
    <citation type="submission" date="2013-05" db="EMBL/GenBank/DDBJ databases">
        <title>Drechslerella stenobrocha genome reveals carnivorous origination and mechanical trapping mechanism of predatory fungi.</title>
        <authorList>
            <person name="Liu X."/>
            <person name="Zhang W."/>
            <person name="Liu K."/>
        </authorList>
    </citation>
    <scope>NUCLEOTIDE SEQUENCE [LARGE SCALE GENOMIC DNA]</scope>
    <source>
        <strain evidence="7 8">248</strain>
    </source>
</reference>
<dbReference type="PRINTS" id="PR00385">
    <property type="entry name" value="P450"/>
</dbReference>
<dbReference type="PANTHER" id="PTHR24305:SF166">
    <property type="entry name" value="CYTOCHROME P450 12A4, MITOCHONDRIAL-RELATED"/>
    <property type="match status" value="1"/>
</dbReference>
<dbReference type="InterPro" id="IPR002403">
    <property type="entry name" value="Cyt_P450_E_grp-IV"/>
</dbReference>
<dbReference type="Gene3D" id="1.10.630.10">
    <property type="entry name" value="Cytochrome P450"/>
    <property type="match status" value="1"/>
</dbReference>
<keyword evidence="6" id="KW-0472">Membrane</keyword>
<dbReference type="InterPro" id="IPR001128">
    <property type="entry name" value="Cyt_P450"/>
</dbReference>
<keyword evidence="6" id="KW-1133">Transmembrane helix</keyword>
<name>W7I271_9PEZI</name>
<dbReference type="Pfam" id="PF00067">
    <property type="entry name" value="p450"/>
    <property type="match status" value="1"/>
</dbReference>
<dbReference type="PANTHER" id="PTHR24305">
    <property type="entry name" value="CYTOCHROME P450"/>
    <property type="match status" value="1"/>
</dbReference>
<comment type="cofactor">
    <cofactor evidence="1 5">
        <name>heme</name>
        <dbReference type="ChEBI" id="CHEBI:30413"/>
    </cofactor>
</comment>
<dbReference type="InterPro" id="IPR050121">
    <property type="entry name" value="Cytochrome_P450_monoxygenase"/>
</dbReference>
<dbReference type="GO" id="GO:0020037">
    <property type="term" value="F:heme binding"/>
    <property type="evidence" value="ECO:0007669"/>
    <property type="project" value="InterPro"/>
</dbReference>
<keyword evidence="3 5" id="KW-0479">Metal-binding</keyword>
<evidence type="ECO:0000313" key="7">
    <source>
        <dbReference type="EMBL" id="EWC46413.1"/>
    </source>
</evidence>
<evidence type="ECO:0000256" key="4">
    <source>
        <dbReference type="ARBA" id="ARBA00023004"/>
    </source>
</evidence>
<dbReference type="GO" id="GO:0005506">
    <property type="term" value="F:iron ion binding"/>
    <property type="evidence" value="ECO:0007669"/>
    <property type="project" value="InterPro"/>
</dbReference>
<dbReference type="AlphaFoldDB" id="W7I271"/>
<evidence type="ECO:0008006" key="9">
    <source>
        <dbReference type="Google" id="ProtNLM"/>
    </source>
</evidence>
<keyword evidence="6" id="KW-0812">Transmembrane</keyword>
<dbReference type="GO" id="GO:0016705">
    <property type="term" value="F:oxidoreductase activity, acting on paired donors, with incorporation or reduction of molecular oxygen"/>
    <property type="evidence" value="ECO:0007669"/>
    <property type="project" value="InterPro"/>
</dbReference>
<dbReference type="SUPFAM" id="SSF48264">
    <property type="entry name" value="Cytochrome P450"/>
    <property type="match status" value="1"/>
</dbReference>
<protein>
    <recommendedName>
        <fullName evidence="9">Cytochrome P450</fullName>
    </recommendedName>
</protein>
<accession>W7I271</accession>
<gene>
    <name evidence="7" type="ORF">DRE_04356</name>
</gene>
<dbReference type="GO" id="GO:0004497">
    <property type="term" value="F:monooxygenase activity"/>
    <property type="evidence" value="ECO:0007669"/>
    <property type="project" value="InterPro"/>
</dbReference>
<evidence type="ECO:0000256" key="2">
    <source>
        <dbReference type="ARBA" id="ARBA00010617"/>
    </source>
</evidence>
<dbReference type="InterPro" id="IPR036396">
    <property type="entry name" value="Cyt_P450_sf"/>
</dbReference>
<sequence>MAFVKILLLSLPGAYVLVRLSLLSAVSVSPVWQYLVGFLSLLVLQGALYGIYNWLIWPNLTSPLRGLPEPKAPSFWNGHGKEIIACRTGEPQRRWMKEVPNDGLILYRGIMGRERLMPTTPKVLAEVLTSKTYTFVKPRVFQFALARILGNGLLMAEGDEHKRQRKILTPAFHPRHLRSLFPLFWKKAVEMTELITEEINKPGEEDPIVDFNSWGSRCTLDIIGEAAAGIDFKAMSDPNSDMLQVYRKVFQPSDDQIMIAVLNMFMPVWLMKLLPFKGVKDVSKARSIIMKVCQDMIKQKKLQLAEKKQMDSDILSIMIEDGSLSDEEMKNQLMTFMAAGHETTASAVSWSVYELARRPEIAERLRSAIREAIPSLYDSNITMETIESIRYLRNFCNEILRYNPPVSFTIREAATDAVLNGHFVPKNTTVVIAPSAINLSEEFWGPDAGEFNPDRWDREGGNGGATSNYANLTFLMGPRSCIGQKFAMEEFKAVIACLAGQFSFEEKTKDMEISVKGSITQRPMHEGKLPIRTRVVPGW</sequence>
<proteinExistence type="inferred from homology"/>
<dbReference type="PRINTS" id="PR00465">
    <property type="entry name" value="EP450IV"/>
</dbReference>
<evidence type="ECO:0000256" key="5">
    <source>
        <dbReference type="PIRSR" id="PIRSR602403-1"/>
    </source>
</evidence>
<keyword evidence="4 5" id="KW-0408">Iron</keyword>